<dbReference type="PANTHER" id="PTHR35370:SF1">
    <property type="entry name" value="TYPE VI SECRETION SYSTEM COMPONENT TSSF1"/>
    <property type="match status" value="1"/>
</dbReference>
<organism evidence="1 2">
    <name type="scientific">Vibrio paucivorans</name>
    <dbReference type="NCBI Taxonomy" id="2829489"/>
    <lineage>
        <taxon>Bacteria</taxon>
        <taxon>Pseudomonadati</taxon>
        <taxon>Pseudomonadota</taxon>
        <taxon>Gammaproteobacteria</taxon>
        <taxon>Vibrionales</taxon>
        <taxon>Vibrionaceae</taxon>
        <taxon>Vibrio</taxon>
    </lineage>
</organism>
<accession>A0A9X3CC06</accession>
<dbReference type="RefSeq" id="WP_265686661.1">
    <property type="nucleotide sequence ID" value="NZ_JAKRRX010000013.1"/>
</dbReference>
<dbReference type="PANTHER" id="PTHR35370">
    <property type="entry name" value="CYTOPLASMIC PROTEIN-RELATED-RELATED"/>
    <property type="match status" value="1"/>
</dbReference>
<sequence length="583" mass="65690">MTDPLLRYFEQELAFVRRSLGQFGSDYPTHAESLNIHQGKVEDPSMARLLDGVALLNANLEKQLSDQLPEVVEGLLDVLYPSYVQTVPSVAYLHLNDDEPITEAVSLPKGSQFVGLAKGEECIFTTVDKIEVSPFSIVDIQALSAPFSFNRPQNAARTSAVIQISLSTGDPEVFFSQLDIGDFDFFVQGFENSADSLVELLLSNVSAISLSDSTCESHRAIESNNLKNRISDLEFKFLPQHGNQFSGYQLLNEYFFFKEKRQFFRLKRFGDFAKQFSESEIIVNLFMDSLPSEFIRLFDKGVFKLNVVPAVNLFEQTGEPINYDNRKLSAPINADAHSDSTINVVEVKEVYEITSQGEKKLTPLFRDKYGQGSSTDYWQCKRDHGDTLQLSVSLSDPNNIDFNKLYGTRLLCTNGKQACAAEGEFECIESIDLPAAFSAIYPPSAPIERERDQHMHWQFVGLLNCNFSSLLQSPEPENELKQMLALCSRSQVSSSEIQMIRSVNFRSQVSAIRIMGKNVFSPGTEIEITLDAKGAYHVFSDVLNRFFQQFCSFDRYVRLSVRVYGRDGIAKQYPKVHGSQLCL</sequence>
<dbReference type="EMBL" id="JAKRRX010000013">
    <property type="protein sequence ID" value="MCW8332972.1"/>
    <property type="molecule type" value="Genomic_DNA"/>
</dbReference>
<reference evidence="1" key="1">
    <citation type="submission" date="2022-02" db="EMBL/GenBank/DDBJ databases">
        <title>Vibrio sp. nov., a new bacterium isolated from Bohai sea, China.</title>
        <authorList>
            <person name="Yuan Y."/>
        </authorList>
    </citation>
    <scope>NUCLEOTIDE SEQUENCE</scope>
    <source>
        <strain evidence="1">DBSS07</strain>
    </source>
</reference>
<keyword evidence="2" id="KW-1185">Reference proteome</keyword>
<dbReference type="Proteomes" id="UP001155586">
    <property type="component" value="Unassembled WGS sequence"/>
</dbReference>
<proteinExistence type="predicted"/>
<comment type="caution">
    <text evidence="1">The sequence shown here is derived from an EMBL/GenBank/DDBJ whole genome shotgun (WGS) entry which is preliminary data.</text>
</comment>
<dbReference type="NCBIfam" id="TIGR03359">
    <property type="entry name" value="VI_chp_6"/>
    <property type="match status" value="1"/>
</dbReference>
<evidence type="ECO:0000313" key="2">
    <source>
        <dbReference type="Proteomes" id="UP001155586"/>
    </source>
</evidence>
<name>A0A9X3CC06_9VIBR</name>
<protein>
    <submittedName>
        <fullName evidence="1">Type VI secretion system baseplate subunit TssF</fullName>
    </submittedName>
</protein>
<dbReference type="AlphaFoldDB" id="A0A9X3CC06"/>
<evidence type="ECO:0000313" key="1">
    <source>
        <dbReference type="EMBL" id="MCW8332972.1"/>
    </source>
</evidence>
<gene>
    <name evidence="1" type="primary">tssF</name>
    <name evidence="1" type="ORF">MD483_03905</name>
</gene>
<dbReference type="Pfam" id="PF05947">
    <property type="entry name" value="T6SS_TssF"/>
    <property type="match status" value="1"/>
</dbReference>
<dbReference type="InterPro" id="IPR010272">
    <property type="entry name" value="T6SS_TssF"/>
</dbReference>